<accession>A0A8J8SBD3</accession>
<reference evidence="2 3" key="1">
    <citation type="submission" date="2020-07" db="EMBL/GenBank/DDBJ databases">
        <title>Vallitalea guaymasensis genome.</title>
        <authorList>
            <person name="Postec A."/>
        </authorList>
    </citation>
    <scope>NUCLEOTIDE SEQUENCE [LARGE SCALE GENOMIC DNA]</scope>
    <source>
        <strain evidence="2 3">Ra1766G1</strain>
    </source>
</reference>
<evidence type="ECO:0000256" key="1">
    <source>
        <dbReference type="SAM" id="Phobius"/>
    </source>
</evidence>
<gene>
    <name evidence="2" type="ORF">HYG85_04640</name>
</gene>
<protein>
    <submittedName>
        <fullName evidence="2">Uncharacterized protein</fullName>
    </submittedName>
</protein>
<dbReference type="EMBL" id="CP058561">
    <property type="protein sequence ID" value="QUH28241.1"/>
    <property type="molecule type" value="Genomic_DNA"/>
</dbReference>
<sequence>MNLITIFFILVSIANFIGCIYYFVSSNISLAIFCGFAALLSILKVLSDKEKLKAEKDTIKQ</sequence>
<feature type="transmembrane region" description="Helical" evidence="1">
    <location>
        <begin position="30"/>
        <end position="46"/>
    </location>
</feature>
<keyword evidence="3" id="KW-1185">Reference proteome</keyword>
<evidence type="ECO:0000313" key="3">
    <source>
        <dbReference type="Proteomes" id="UP000677305"/>
    </source>
</evidence>
<proteinExistence type="predicted"/>
<feature type="transmembrane region" description="Helical" evidence="1">
    <location>
        <begin position="7"/>
        <end position="24"/>
    </location>
</feature>
<organism evidence="2 3">
    <name type="scientific">Vallitalea guaymasensis</name>
    <dbReference type="NCBI Taxonomy" id="1185412"/>
    <lineage>
        <taxon>Bacteria</taxon>
        <taxon>Bacillati</taxon>
        <taxon>Bacillota</taxon>
        <taxon>Clostridia</taxon>
        <taxon>Lachnospirales</taxon>
        <taxon>Vallitaleaceae</taxon>
        <taxon>Vallitalea</taxon>
    </lineage>
</organism>
<name>A0A8J8SBD3_9FIRM</name>
<keyword evidence="1" id="KW-0812">Transmembrane</keyword>
<keyword evidence="1" id="KW-0472">Membrane</keyword>
<keyword evidence="1" id="KW-1133">Transmembrane helix</keyword>
<dbReference type="AlphaFoldDB" id="A0A8J8SBD3"/>
<dbReference type="RefSeq" id="WP_212692494.1">
    <property type="nucleotide sequence ID" value="NZ_CP058561.1"/>
</dbReference>
<dbReference type="Proteomes" id="UP000677305">
    <property type="component" value="Chromosome"/>
</dbReference>
<dbReference type="KEGG" id="vgu:HYG85_04640"/>
<evidence type="ECO:0000313" key="2">
    <source>
        <dbReference type="EMBL" id="QUH28241.1"/>
    </source>
</evidence>